<dbReference type="PROSITE" id="PS50011">
    <property type="entry name" value="PROTEIN_KINASE_DOM"/>
    <property type="match status" value="1"/>
</dbReference>
<evidence type="ECO:0000256" key="3">
    <source>
        <dbReference type="ARBA" id="ARBA00022777"/>
    </source>
</evidence>
<dbReference type="Pfam" id="PF00069">
    <property type="entry name" value="Pkinase"/>
    <property type="match status" value="1"/>
</dbReference>
<dbReference type="EMBL" id="CP036271">
    <property type="protein sequence ID" value="QDT52718.1"/>
    <property type="molecule type" value="Genomic_DNA"/>
</dbReference>
<dbReference type="KEGG" id="ccos:Pan44_07300"/>
<evidence type="ECO:0000256" key="1">
    <source>
        <dbReference type="ARBA" id="ARBA00022679"/>
    </source>
</evidence>
<name>A0A517S9B7_9PLAN</name>
<protein>
    <submittedName>
        <fullName evidence="7">Serine/threonine-protein kinase PrkC</fullName>
        <ecNumber evidence="7">2.7.11.1</ecNumber>
    </submittedName>
</protein>
<dbReference type="RefSeq" id="WP_145027306.1">
    <property type="nucleotide sequence ID" value="NZ_CP036271.1"/>
</dbReference>
<dbReference type="Gene3D" id="1.10.510.10">
    <property type="entry name" value="Transferase(Phosphotransferase) domain 1"/>
    <property type="match status" value="1"/>
</dbReference>
<dbReference type="Proteomes" id="UP000315700">
    <property type="component" value="Chromosome"/>
</dbReference>
<organism evidence="7 8">
    <name type="scientific">Caulifigura coniformis</name>
    <dbReference type="NCBI Taxonomy" id="2527983"/>
    <lineage>
        <taxon>Bacteria</taxon>
        <taxon>Pseudomonadati</taxon>
        <taxon>Planctomycetota</taxon>
        <taxon>Planctomycetia</taxon>
        <taxon>Planctomycetales</taxon>
        <taxon>Planctomycetaceae</taxon>
        <taxon>Caulifigura</taxon>
    </lineage>
</organism>
<sequence>MKFLKKLFAPGPAKARPVDVKKRFELIGRVGQGSMSKVWRARDSMSGKPVALKVLDKAKTARLEKRFVGLNRPPEGVVAIGLRHPNIVRTHEHGLTTDGEQYLVMEFVEGVGLSYLVDRQNERMKTNCLWYAVQLGEALDYLHRHQWIHRDLCPRNIIVSDEDVVKLIDFGLVVPNTPPFRAPGNRTGTASYMAPELIKRLATDERIDIFSYAVTVFEMFAKQLPWKTDQADTMESVLQHINTPPRDLKKLVPGIDEQVAATVMKGLANDPRDRWPTVRKMVDDLKASGRRLNLLPADE</sequence>
<gene>
    <name evidence="7" type="primary">prkC_3</name>
    <name evidence="7" type="ORF">Pan44_07300</name>
</gene>
<accession>A0A517S9B7</accession>
<dbReference type="PANTHER" id="PTHR43289">
    <property type="entry name" value="MITOGEN-ACTIVATED PROTEIN KINASE KINASE KINASE 20-RELATED"/>
    <property type="match status" value="1"/>
</dbReference>
<evidence type="ECO:0000256" key="5">
    <source>
        <dbReference type="PROSITE-ProRule" id="PRU10141"/>
    </source>
</evidence>
<evidence type="ECO:0000256" key="4">
    <source>
        <dbReference type="ARBA" id="ARBA00022840"/>
    </source>
</evidence>
<reference evidence="7 8" key="1">
    <citation type="submission" date="2019-02" db="EMBL/GenBank/DDBJ databases">
        <title>Deep-cultivation of Planctomycetes and their phenomic and genomic characterization uncovers novel biology.</title>
        <authorList>
            <person name="Wiegand S."/>
            <person name="Jogler M."/>
            <person name="Boedeker C."/>
            <person name="Pinto D."/>
            <person name="Vollmers J."/>
            <person name="Rivas-Marin E."/>
            <person name="Kohn T."/>
            <person name="Peeters S.H."/>
            <person name="Heuer A."/>
            <person name="Rast P."/>
            <person name="Oberbeckmann S."/>
            <person name="Bunk B."/>
            <person name="Jeske O."/>
            <person name="Meyerdierks A."/>
            <person name="Storesund J.E."/>
            <person name="Kallscheuer N."/>
            <person name="Luecker S."/>
            <person name="Lage O.M."/>
            <person name="Pohl T."/>
            <person name="Merkel B.J."/>
            <person name="Hornburger P."/>
            <person name="Mueller R.-W."/>
            <person name="Bruemmer F."/>
            <person name="Labrenz M."/>
            <person name="Spormann A.M."/>
            <person name="Op den Camp H."/>
            <person name="Overmann J."/>
            <person name="Amann R."/>
            <person name="Jetten M.S.M."/>
            <person name="Mascher T."/>
            <person name="Medema M.H."/>
            <person name="Devos D.P."/>
            <person name="Kaster A.-K."/>
            <person name="Ovreas L."/>
            <person name="Rohde M."/>
            <person name="Galperin M.Y."/>
            <person name="Jogler C."/>
        </authorList>
    </citation>
    <scope>NUCLEOTIDE SEQUENCE [LARGE SCALE GENOMIC DNA]</scope>
    <source>
        <strain evidence="7 8">Pan44</strain>
    </source>
</reference>
<dbReference type="AlphaFoldDB" id="A0A517S9B7"/>
<feature type="domain" description="Protein kinase" evidence="6">
    <location>
        <begin position="24"/>
        <end position="286"/>
    </location>
</feature>
<keyword evidence="8" id="KW-1185">Reference proteome</keyword>
<proteinExistence type="predicted"/>
<dbReference type="PANTHER" id="PTHR43289:SF6">
    <property type="entry name" value="SERINE_THREONINE-PROTEIN KINASE NEKL-3"/>
    <property type="match status" value="1"/>
</dbReference>
<dbReference type="InterPro" id="IPR000719">
    <property type="entry name" value="Prot_kinase_dom"/>
</dbReference>
<evidence type="ECO:0000313" key="7">
    <source>
        <dbReference type="EMBL" id="QDT52718.1"/>
    </source>
</evidence>
<keyword evidence="3 7" id="KW-0418">Kinase</keyword>
<dbReference type="InterPro" id="IPR011009">
    <property type="entry name" value="Kinase-like_dom_sf"/>
</dbReference>
<dbReference type="CDD" id="cd14014">
    <property type="entry name" value="STKc_PknB_like"/>
    <property type="match status" value="1"/>
</dbReference>
<evidence type="ECO:0000313" key="8">
    <source>
        <dbReference type="Proteomes" id="UP000315700"/>
    </source>
</evidence>
<dbReference type="GO" id="GO:0004674">
    <property type="term" value="F:protein serine/threonine kinase activity"/>
    <property type="evidence" value="ECO:0007669"/>
    <property type="project" value="UniProtKB-EC"/>
</dbReference>
<evidence type="ECO:0000256" key="2">
    <source>
        <dbReference type="ARBA" id="ARBA00022741"/>
    </source>
</evidence>
<evidence type="ECO:0000259" key="6">
    <source>
        <dbReference type="PROSITE" id="PS50011"/>
    </source>
</evidence>
<dbReference type="PIRSF" id="PIRSF000654">
    <property type="entry name" value="Integrin-linked_kinase"/>
    <property type="match status" value="1"/>
</dbReference>
<dbReference type="OrthoDB" id="6111975at2"/>
<dbReference type="SUPFAM" id="SSF56112">
    <property type="entry name" value="Protein kinase-like (PK-like)"/>
    <property type="match status" value="1"/>
</dbReference>
<dbReference type="Gene3D" id="3.30.200.20">
    <property type="entry name" value="Phosphorylase Kinase, domain 1"/>
    <property type="match status" value="1"/>
</dbReference>
<keyword evidence="4 5" id="KW-0067">ATP-binding</keyword>
<dbReference type="GO" id="GO:0005524">
    <property type="term" value="F:ATP binding"/>
    <property type="evidence" value="ECO:0007669"/>
    <property type="project" value="UniProtKB-UniRule"/>
</dbReference>
<dbReference type="PROSITE" id="PS00107">
    <property type="entry name" value="PROTEIN_KINASE_ATP"/>
    <property type="match status" value="1"/>
</dbReference>
<keyword evidence="1 7" id="KW-0808">Transferase</keyword>
<dbReference type="InterPro" id="IPR017441">
    <property type="entry name" value="Protein_kinase_ATP_BS"/>
</dbReference>
<feature type="binding site" evidence="5">
    <location>
        <position position="53"/>
    </location>
    <ligand>
        <name>ATP</name>
        <dbReference type="ChEBI" id="CHEBI:30616"/>
    </ligand>
</feature>
<dbReference type="InParanoid" id="A0A517S9B7"/>
<keyword evidence="2 5" id="KW-0547">Nucleotide-binding</keyword>
<dbReference type="EC" id="2.7.11.1" evidence="7"/>